<dbReference type="GeneID" id="39721537"/>
<reference evidence="9" key="2">
    <citation type="journal article" date="2019" name="J. ISSAAS">
        <title>The Unique Evolutionary Trajectory 1 and Dynamic Conformations of DR and IR/DR-coexisting Plastomes of the Early Vascular Plant Selaginellaceae (Lycophyte).</title>
        <authorList>
            <person name="Zhang H.-R."/>
            <person name="Xiang Q.-P."/>
            <person name="Zhang X.-C."/>
        </authorList>
    </citation>
    <scope>NUCLEOTIDE SEQUENCE</scope>
</reference>
<evidence type="ECO:0000313" key="9">
    <source>
        <dbReference type="EMBL" id="QBL76264.1"/>
    </source>
</evidence>
<keyword evidence="7 9" id="KW-0150">Chloroplast</keyword>
<dbReference type="GO" id="GO:0022627">
    <property type="term" value="C:cytosolic small ribosomal subunit"/>
    <property type="evidence" value="ECO:0007669"/>
    <property type="project" value="TreeGrafter"/>
</dbReference>
<evidence type="ECO:0000256" key="6">
    <source>
        <dbReference type="RuleBase" id="RU003624"/>
    </source>
</evidence>
<keyword evidence="3 5" id="KW-0687">Ribonucleoprotein</keyword>
<evidence type="ECO:0000259" key="8">
    <source>
        <dbReference type="Pfam" id="PF00189"/>
    </source>
</evidence>
<keyword evidence="7 9" id="KW-0934">Plastid</keyword>
<dbReference type="SUPFAM" id="SSF54821">
    <property type="entry name" value="Ribosomal protein S3 C-terminal domain"/>
    <property type="match status" value="1"/>
</dbReference>
<dbReference type="PANTHER" id="PTHR11760:SF19">
    <property type="entry name" value="SMALL RIBOSOMAL SUBUNIT PROTEIN US3C"/>
    <property type="match status" value="1"/>
</dbReference>
<dbReference type="Pfam" id="PF00189">
    <property type="entry name" value="Ribosomal_S3_C"/>
    <property type="match status" value="1"/>
</dbReference>
<comment type="similarity">
    <text evidence="1 5 6">Belongs to the universal ribosomal protein uS3 family.</text>
</comment>
<dbReference type="CDD" id="cd02412">
    <property type="entry name" value="KH-II_30S_S3"/>
    <property type="match status" value="1"/>
</dbReference>
<dbReference type="Gene3D" id="3.30.300.20">
    <property type="match status" value="1"/>
</dbReference>
<keyword evidence="2 5" id="KW-0689">Ribosomal protein</keyword>
<evidence type="ECO:0000256" key="2">
    <source>
        <dbReference type="ARBA" id="ARBA00022980"/>
    </source>
</evidence>
<comment type="subcellular location">
    <subcellularLocation>
        <location evidence="5 7">Plastid</location>
        <location evidence="5 7">Chloroplast</location>
    </subcellularLocation>
</comment>
<dbReference type="NCBIfam" id="TIGR01009">
    <property type="entry name" value="rpsC_bact"/>
    <property type="match status" value="1"/>
</dbReference>
<dbReference type="InterPro" id="IPR001351">
    <property type="entry name" value="Ribosomal_uS3_C"/>
</dbReference>
<dbReference type="SUPFAM" id="SSF54814">
    <property type="entry name" value="Prokaryotic type KH domain (KH-domain type II)"/>
    <property type="match status" value="1"/>
</dbReference>
<evidence type="ECO:0000256" key="4">
    <source>
        <dbReference type="ARBA" id="ARBA00035154"/>
    </source>
</evidence>
<comment type="subunit">
    <text evidence="5 7">Part of the 30S ribosomal subunit.</text>
</comment>
<dbReference type="InterPro" id="IPR015946">
    <property type="entry name" value="KH_dom-like_a/b"/>
</dbReference>
<dbReference type="InterPro" id="IPR057258">
    <property type="entry name" value="Ribosomal_uS3"/>
</dbReference>
<sequence>MNPLGFRLGIARKYHSYWFAQPRSYSEYLSEDGRVRDCISAYVRGHIRNSDESGDGAEGMVGNVGIRRKTDLPSVEIRTESPAILIKSHGRGIEQLRRDVQQTLPGKIGRVHVNLAGIAKPYGEPDILAKYMASQLKNRVAFRRTMKKAIELAAKNGRKGIKVQIAGRLNGAEIARVEWAREGRVPLQSLRARIDYCYYPAKTMYGVLGIKVRVLRGDKFKR</sequence>
<dbReference type="RefSeq" id="YP_009589681.1">
    <property type="nucleotide sequence ID" value="NC_041644.1"/>
</dbReference>
<evidence type="ECO:0000256" key="5">
    <source>
        <dbReference type="HAMAP-Rule" id="MF_01309"/>
    </source>
</evidence>
<evidence type="ECO:0000256" key="3">
    <source>
        <dbReference type="ARBA" id="ARBA00023274"/>
    </source>
</evidence>
<dbReference type="Gene3D" id="3.30.1140.32">
    <property type="entry name" value="Ribosomal protein S3, C-terminal domain"/>
    <property type="match status" value="1"/>
</dbReference>
<geneLocation type="chloroplast" evidence="9"/>
<organism evidence="9">
    <name type="scientific">Selaginella remotifolia</name>
    <name type="common">Spikemoss</name>
    <dbReference type="NCBI Taxonomy" id="137170"/>
    <lineage>
        <taxon>Eukaryota</taxon>
        <taxon>Viridiplantae</taxon>
        <taxon>Streptophyta</taxon>
        <taxon>Embryophyta</taxon>
        <taxon>Tracheophyta</taxon>
        <taxon>Lycopodiopsida</taxon>
        <taxon>Selaginellales</taxon>
        <taxon>Selaginellaceae</taxon>
        <taxon>Selaginella</taxon>
    </lineage>
</organism>
<dbReference type="GO" id="GO:0009507">
    <property type="term" value="C:chloroplast"/>
    <property type="evidence" value="ECO:0007669"/>
    <property type="project" value="UniProtKB-SubCell"/>
</dbReference>
<gene>
    <name evidence="5 9" type="primary">rps3</name>
</gene>
<dbReference type="InterPro" id="IPR036419">
    <property type="entry name" value="Ribosomal_S3_C_sf"/>
</dbReference>
<proteinExistence type="inferred from homology"/>
<dbReference type="AlphaFoldDB" id="A0A482CJ23"/>
<protein>
    <recommendedName>
        <fullName evidence="4 5">Small ribosomal subunit protein uS3c</fullName>
    </recommendedName>
</protein>
<dbReference type="GO" id="GO:0006412">
    <property type="term" value="P:translation"/>
    <property type="evidence" value="ECO:0007669"/>
    <property type="project" value="UniProtKB-UniRule"/>
</dbReference>
<dbReference type="PROSITE" id="PS00548">
    <property type="entry name" value="RIBOSOMAL_S3"/>
    <property type="match status" value="1"/>
</dbReference>
<dbReference type="EMBL" id="MH598535">
    <property type="protein sequence ID" value="QBL76264.1"/>
    <property type="molecule type" value="Genomic_DNA"/>
</dbReference>
<reference evidence="9" key="1">
    <citation type="submission" date="2018-07" db="EMBL/GenBank/DDBJ databases">
        <authorList>
            <person name="Zhang H."/>
            <person name="Zhang X."/>
        </authorList>
    </citation>
    <scope>NUCLEOTIDE SEQUENCE</scope>
</reference>
<dbReference type="InterPro" id="IPR005704">
    <property type="entry name" value="Ribosomal_uS3_bac-typ"/>
</dbReference>
<evidence type="ECO:0000256" key="1">
    <source>
        <dbReference type="ARBA" id="ARBA00010761"/>
    </source>
</evidence>
<evidence type="ECO:0000256" key="7">
    <source>
        <dbReference type="RuleBase" id="RU003626"/>
    </source>
</evidence>
<dbReference type="HAMAP" id="MF_01309_B">
    <property type="entry name" value="Ribosomal_uS3_B"/>
    <property type="match status" value="1"/>
</dbReference>
<accession>A0A482CJ23</accession>
<feature type="domain" description="Small ribosomal subunit protein uS3 C-terminal" evidence="8">
    <location>
        <begin position="132"/>
        <end position="214"/>
    </location>
</feature>
<dbReference type="InterPro" id="IPR009019">
    <property type="entry name" value="KH_sf_prok-type"/>
</dbReference>
<name>A0A482CJ23_SELRE</name>
<dbReference type="PANTHER" id="PTHR11760">
    <property type="entry name" value="30S/40S RIBOSOMAL PROTEIN S3"/>
    <property type="match status" value="1"/>
</dbReference>
<dbReference type="GO" id="GO:0003723">
    <property type="term" value="F:RNA binding"/>
    <property type="evidence" value="ECO:0007669"/>
    <property type="project" value="InterPro"/>
</dbReference>
<dbReference type="GO" id="GO:0003735">
    <property type="term" value="F:structural constituent of ribosome"/>
    <property type="evidence" value="ECO:0007669"/>
    <property type="project" value="InterPro"/>
</dbReference>
<dbReference type="InterPro" id="IPR018280">
    <property type="entry name" value="Ribosomal_uS3_CS"/>
</dbReference>